<sequence>MRGLAALDFVCEVLGSFPGSASEPPKVYGWVASHLLQVNKGYNVATIPFATVWMLWLHRNDIVFQGVLRDENSSTLMEFLLSIGYGFALMAEIVAIKFAVERFTSS</sequence>
<organism evidence="1 2">
    <name type="scientific">Hibiscus sabdariffa</name>
    <name type="common">roselle</name>
    <dbReference type="NCBI Taxonomy" id="183260"/>
    <lineage>
        <taxon>Eukaryota</taxon>
        <taxon>Viridiplantae</taxon>
        <taxon>Streptophyta</taxon>
        <taxon>Embryophyta</taxon>
        <taxon>Tracheophyta</taxon>
        <taxon>Spermatophyta</taxon>
        <taxon>Magnoliopsida</taxon>
        <taxon>eudicotyledons</taxon>
        <taxon>Gunneridae</taxon>
        <taxon>Pentapetalae</taxon>
        <taxon>rosids</taxon>
        <taxon>malvids</taxon>
        <taxon>Malvales</taxon>
        <taxon>Malvaceae</taxon>
        <taxon>Malvoideae</taxon>
        <taxon>Hibiscus</taxon>
    </lineage>
</organism>
<comment type="caution">
    <text evidence="1">The sequence shown here is derived from an EMBL/GenBank/DDBJ whole genome shotgun (WGS) entry which is preliminary data.</text>
</comment>
<name>A0ABR2EBM4_9ROSI</name>
<keyword evidence="2" id="KW-1185">Reference proteome</keyword>
<gene>
    <name evidence="1" type="ORF">V6N12_003339</name>
</gene>
<proteinExistence type="predicted"/>
<dbReference type="EMBL" id="JBBPBM010000017">
    <property type="protein sequence ID" value="KAK8556950.1"/>
    <property type="molecule type" value="Genomic_DNA"/>
</dbReference>
<protein>
    <submittedName>
        <fullName evidence="1">Uncharacterized protein</fullName>
    </submittedName>
</protein>
<dbReference type="Proteomes" id="UP001472677">
    <property type="component" value="Unassembled WGS sequence"/>
</dbReference>
<evidence type="ECO:0000313" key="1">
    <source>
        <dbReference type="EMBL" id="KAK8556950.1"/>
    </source>
</evidence>
<evidence type="ECO:0000313" key="2">
    <source>
        <dbReference type="Proteomes" id="UP001472677"/>
    </source>
</evidence>
<reference evidence="1 2" key="1">
    <citation type="journal article" date="2024" name="G3 (Bethesda)">
        <title>Genome assembly of Hibiscus sabdariffa L. provides insights into metabolisms of medicinal natural products.</title>
        <authorList>
            <person name="Kim T."/>
        </authorList>
    </citation>
    <scope>NUCLEOTIDE SEQUENCE [LARGE SCALE GENOMIC DNA]</scope>
    <source>
        <strain evidence="1">TK-2024</strain>
        <tissue evidence="1">Old leaves</tissue>
    </source>
</reference>
<accession>A0ABR2EBM4</accession>